<protein>
    <submittedName>
        <fullName evidence="3">Antirestriction protein</fullName>
    </submittedName>
</protein>
<keyword evidence="2" id="KW-1185">Reference proteome</keyword>
<dbReference type="AlphaFoldDB" id="A0A183J3Y4"/>
<gene>
    <name evidence="1" type="ORF">SBAD_LOCUS10582</name>
</gene>
<dbReference type="Proteomes" id="UP000270296">
    <property type="component" value="Unassembled WGS sequence"/>
</dbReference>
<accession>A0A183J3Y4</accession>
<evidence type="ECO:0000313" key="1">
    <source>
        <dbReference type="EMBL" id="VDP32971.1"/>
    </source>
</evidence>
<dbReference type="WBParaSite" id="SBAD_0001095201-mRNA-1">
    <property type="protein sequence ID" value="SBAD_0001095201-mRNA-1"/>
    <property type="gene ID" value="SBAD_0001095201"/>
</dbReference>
<reference evidence="1 2" key="2">
    <citation type="submission" date="2018-11" db="EMBL/GenBank/DDBJ databases">
        <authorList>
            <consortium name="Pathogen Informatics"/>
        </authorList>
    </citation>
    <scope>NUCLEOTIDE SEQUENCE [LARGE SCALE GENOMIC DNA]</scope>
</reference>
<reference evidence="3" key="1">
    <citation type="submission" date="2016-06" db="UniProtKB">
        <authorList>
            <consortium name="WormBaseParasite"/>
        </authorList>
    </citation>
    <scope>IDENTIFICATION</scope>
</reference>
<name>A0A183J3Y4_9BILA</name>
<proteinExistence type="predicted"/>
<sequence length="45" mass="4724">MTEVGSVANAYDSDPEDGGIKLMNGCGKYYALLEDTAVFSCGCVE</sequence>
<evidence type="ECO:0000313" key="3">
    <source>
        <dbReference type="WBParaSite" id="SBAD_0001095201-mRNA-1"/>
    </source>
</evidence>
<evidence type="ECO:0000313" key="2">
    <source>
        <dbReference type="Proteomes" id="UP000270296"/>
    </source>
</evidence>
<organism evidence="3">
    <name type="scientific">Soboliphyme baturini</name>
    <dbReference type="NCBI Taxonomy" id="241478"/>
    <lineage>
        <taxon>Eukaryota</taxon>
        <taxon>Metazoa</taxon>
        <taxon>Ecdysozoa</taxon>
        <taxon>Nematoda</taxon>
        <taxon>Enoplea</taxon>
        <taxon>Dorylaimia</taxon>
        <taxon>Dioctophymatida</taxon>
        <taxon>Dioctophymatoidea</taxon>
        <taxon>Soboliphymatidae</taxon>
        <taxon>Soboliphyme</taxon>
    </lineage>
</organism>
<dbReference type="EMBL" id="UZAM01014285">
    <property type="protein sequence ID" value="VDP32971.1"/>
    <property type="molecule type" value="Genomic_DNA"/>
</dbReference>